<dbReference type="CDD" id="cd06261">
    <property type="entry name" value="TM_PBP2"/>
    <property type="match status" value="1"/>
</dbReference>
<dbReference type="Pfam" id="PF00528">
    <property type="entry name" value="BPD_transp_1"/>
    <property type="match status" value="1"/>
</dbReference>
<comment type="subcellular location">
    <subcellularLocation>
        <location evidence="1 7">Cell membrane</location>
        <topology evidence="1 7">Multi-pass membrane protein</topology>
    </subcellularLocation>
</comment>
<dbReference type="InterPro" id="IPR000515">
    <property type="entry name" value="MetI-like"/>
</dbReference>
<dbReference type="PANTHER" id="PTHR43163:SF6">
    <property type="entry name" value="DIPEPTIDE TRANSPORT SYSTEM PERMEASE PROTEIN DPPB-RELATED"/>
    <property type="match status" value="1"/>
</dbReference>
<evidence type="ECO:0000256" key="5">
    <source>
        <dbReference type="ARBA" id="ARBA00022989"/>
    </source>
</evidence>
<dbReference type="RefSeq" id="WP_340903701.1">
    <property type="nucleotide sequence ID" value="NZ_JBHLUU010000027.1"/>
</dbReference>
<accession>A0ABV6KQ86</accession>
<keyword evidence="5 7" id="KW-1133">Transmembrane helix</keyword>
<evidence type="ECO:0000256" key="1">
    <source>
        <dbReference type="ARBA" id="ARBA00004651"/>
    </source>
</evidence>
<comment type="similarity">
    <text evidence="7">Belongs to the binding-protein-dependent transport system permease family.</text>
</comment>
<feature type="transmembrane region" description="Helical" evidence="7">
    <location>
        <begin position="237"/>
        <end position="263"/>
    </location>
</feature>
<organism evidence="9 10">
    <name type="scientific">Robertmurraya beringensis</name>
    <dbReference type="NCBI Taxonomy" id="641660"/>
    <lineage>
        <taxon>Bacteria</taxon>
        <taxon>Bacillati</taxon>
        <taxon>Bacillota</taxon>
        <taxon>Bacilli</taxon>
        <taxon>Bacillales</taxon>
        <taxon>Bacillaceae</taxon>
        <taxon>Robertmurraya</taxon>
    </lineage>
</organism>
<dbReference type="PANTHER" id="PTHR43163">
    <property type="entry name" value="DIPEPTIDE TRANSPORT SYSTEM PERMEASE PROTEIN DPPB-RELATED"/>
    <property type="match status" value="1"/>
</dbReference>
<name>A0ABV6KQ86_9BACI</name>
<feature type="transmembrane region" description="Helical" evidence="7">
    <location>
        <begin position="103"/>
        <end position="124"/>
    </location>
</feature>
<keyword evidence="3" id="KW-1003">Cell membrane</keyword>
<keyword evidence="6 7" id="KW-0472">Membrane</keyword>
<evidence type="ECO:0000256" key="7">
    <source>
        <dbReference type="RuleBase" id="RU363032"/>
    </source>
</evidence>
<feature type="transmembrane region" description="Helical" evidence="7">
    <location>
        <begin position="12"/>
        <end position="30"/>
    </location>
</feature>
<dbReference type="Pfam" id="PF19300">
    <property type="entry name" value="BPD_transp_1_N"/>
    <property type="match status" value="1"/>
</dbReference>
<gene>
    <name evidence="9" type="ORF">ACFFHF_09200</name>
</gene>
<feature type="transmembrane region" description="Helical" evidence="7">
    <location>
        <begin position="283"/>
        <end position="308"/>
    </location>
</feature>
<dbReference type="PROSITE" id="PS50928">
    <property type="entry name" value="ABC_TM1"/>
    <property type="match status" value="1"/>
</dbReference>
<comment type="caution">
    <text evidence="9">The sequence shown here is derived from an EMBL/GenBank/DDBJ whole genome shotgun (WGS) entry which is preliminary data.</text>
</comment>
<dbReference type="Proteomes" id="UP001589738">
    <property type="component" value="Unassembled WGS sequence"/>
</dbReference>
<evidence type="ECO:0000256" key="4">
    <source>
        <dbReference type="ARBA" id="ARBA00022692"/>
    </source>
</evidence>
<evidence type="ECO:0000256" key="3">
    <source>
        <dbReference type="ARBA" id="ARBA00022475"/>
    </source>
</evidence>
<dbReference type="Gene3D" id="1.10.3720.10">
    <property type="entry name" value="MetI-like"/>
    <property type="match status" value="1"/>
</dbReference>
<feature type="domain" description="ABC transmembrane type-1" evidence="8">
    <location>
        <begin position="97"/>
        <end position="306"/>
    </location>
</feature>
<keyword evidence="2 7" id="KW-0813">Transport</keyword>
<reference evidence="9 10" key="1">
    <citation type="submission" date="2024-09" db="EMBL/GenBank/DDBJ databases">
        <authorList>
            <person name="Sun Q."/>
            <person name="Mori K."/>
        </authorList>
    </citation>
    <scope>NUCLEOTIDE SEQUENCE [LARGE SCALE GENOMIC DNA]</scope>
    <source>
        <strain evidence="9 10">CGMCC 1.9126</strain>
    </source>
</reference>
<evidence type="ECO:0000259" key="8">
    <source>
        <dbReference type="PROSITE" id="PS50928"/>
    </source>
</evidence>
<feature type="transmembrane region" description="Helical" evidence="7">
    <location>
        <begin position="179"/>
        <end position="199"/>
    </location>
</feature>
<dbReference type="EMBL" id="JBHLUU010000027">
    <property type="protein sequence ID" value="MFC0475424.1"/>
    <property type="molecule type" value="Genomic_DNA"/>
</dbReference>
<evidence type="ECO:0000256" key="2">
    <source>
        <dbReference type="ARBA" id="ARBA00022448"/>
    </source>
</evidence>
<sequence>MLRFVSKNVGVAIVQIFIVATLVFLLLRFMPGDPAVLVLGTERGADPAAVEAMRATLGLDQPLLTQYFTWFADILRLDFGQSLFNNIDVTTYLAERLPKTLELAVVAIIIGSIIGISLGIIAAVKRGGVVDMIVSSIAAAGLSFPVYVTGTVLILLLSLQLNLLPASGYTAFSEDPVAHIQKLFLPAITVALPLAASIARMTRSSMLEVLGKDFVQTLRAKGLAEKMIIFKHVLRNAIISVITVIGLELANLIGGTVLIEFLFNWPGLSSLLVESINNRNYPIIQGSIIVIAAFYILINRAVEIIYGLMDPRTR</sequence>
<dbReference type="InterPro" id="IPR035906">
    <property type="entry name" value="MetI-like_sf"/>
</dbReference>
<dbReference type="InterPro" id="IPR045621">
    <property type="entry name" value="BPD_transp_1_N"/>
</dbReference>
<feature type="transmembrane region" description="Helical" evidence="7">
    <location>
        <begin position="136"/>
        <end position="159"/>
    </location>
</feature>
<evidence type="ECO:0000256" key="6">
    <source>
        <dbReference type="ARBA" id="ARBA00023136"/>
    </source>
</evidence>
<keyword evidence="10" id="KW-1185">Reference proteome</keyword>
<protein>
    <submittedName>
        <fullName evidence="9">ABC transporter permease</fullName>
    </submittedName>
</protein>
<proteinExistence type="inferred from homology"/>
<evidence type="ECO:0000313" key="10">
    <source>
        <dbReference type="Proteomes" id="UP001589738"/>
    </source>
</evidence>
<keyword evidence="4 7" id="KW-0812">Transmembrane</keyword>
<dbReference type="SUPFAM" id="SSF161098">
    <property type="entry name" value="MetI-like"/>
    <property type="match status" value="1"/>
</dbReference>
<evidence type="ECO:0000313" key="9">
    <source>
        <dbReference type="EMBL" id="MFC0475424.1"/>
    </source>
</evidence>